<proteinExistence type="predicted"/>
<gene>
    <name evidence="1" type="ORF">IAB60_08240</name>
</gene>
<evidence type="ECO:0000313" key="1">
    <source>
        <dbReference type="EMBL" id="HIT42067.1"/>
    </source>
</evidence>
<name>A0A9D1GKC5_9FIRM</name>
<organism evidence="1 2">
    <name type="scientific">Candidatus Caccovicinus merdipullorum</name>
    <dbReference type="NCBI Taxonomy" id="2840724"/>
    <lineage>
        <taxon>Bacteria</taxon>
        <taxon>Bacillati</taxon>
        <taxon>Bacillota</taxon>
        <taxon>Clostridia</taxon>
        <taxon>Eubacteriales</taxon>
        <taxon>Candidatus Caccovicinus</taxon>
    </lineage>
</organism>
<dbReference type="Proteomes" id="UP000886860">
    <property type="component" value="Unassembled WGS sequence"/>
</dbReference>
<reference evidence="1" key="1">
    <citation type="submission" date="2020-10" db="EMBL/GenBank/DDBJ databases">
        <authorList>
            <person name="Gilroy R."/>
        </authorList>
    </citation>
    <scope>NUCLEOTIDE SEQUENCE</scope>
    <source>
        <strain evidence="1">CHK123-3438</strain>
    </source>
</reference>
<protein>
    <submittedName>
        <fullName evidence="1">Uncharacterized protein</fullName>
    </submittedName>
</protein>
<accession>A0A9D1GKC5</accession>
<dbReference type="EMBL" id="DVKS01000141">
    <property type="protein sequence ID" value="HIT42067.1"/>
    <property type="molecule type" value="Genomic_DNA"/>
</dbReference>
<reference evidence="1" key="2">
    <citation type="journal article" date="2021" name="PeerJ">
        <title>Extensive microbial diversity within the chicken gut microbiome revealed by metagenomics and culture.</title>
        <authorList>
            <person name="Gilroy R."/>
            <person name="Ravi A."/>
            <person name="Getino M."/>
            <person name="Pursley I."/>
            <person name="Horton D.L."/>
            <person name="Alikhan N.F."/>
            <person name="Baker D."/>
            <person name="Gharbi K."/>
            <person name="Hall N."/>
            <person name="Watson M."/>
            <person name="Adriaenssens E.M."/>
            <person name="Foster-Nyarko E."/>
            <person name="Jarju S."/>
            <person name="Secka A."/>
            <person name="Antonio M."/>
            <person name="Oren A."/>
            <person name="Chaudhuri R.R."/>
            <person name="La Ragione R."/>
            <person name="Hildebrand F."/>
            <person name="Pallen M.J."/>
        </authorList>
    </citation>
    <scope>NUCLEOTIDE SEQUENCE</scope>
    <source>
        <strain evidence="1">CHK123-3438</strain>
    </source>
</reference>
<sequence length="67" mass="8087">MDKQGKESADAEISWNDEIGKDAMWKILEFVTESDEAFFRRITEGLTDEEVEEYLQEFPEFRKYWKT</sequence>
<comment type="caution">
    <text evidence="1">The sequence shown here is derived from an EMBL/GenBank/DDBJ whole genome shotgun (WGS) entry which is preliminary data.</text>
</comment>
<evidence type="ECO:0000313" key="2">
    <source>
        <dbReference type="Proteomes" id="UP000886860"/>
    </source>
</evidence>
<dbReference type="AlphaFoldDB" id="A0A9D1GKC5"/>